<dbReference type="Proteomes" id="UP000740926">
    <property type="component" value="Unassembled WGS sequence"/>
</dbReference>
<evidence type="ECO:0000313" key="3">
    <source>
        <dbReference type="Proteomes" id="UP000740926"/>
    </source>
</evidence>
<reference evidence="2 3" key="1">
    <citation type="journal article" date="2020" name="Microb. Genom.">
        <title>Genetic diversity of clinical and environmental Mucorales isolates obtained from an investigation of mucormycosis cases among solid organ transplant recipients.</title>
        <authorList>
            <person name="Nguyen M.H."/>
            <person name="Kaul D."/>
            <person name="Muto C."/>
            <person name="Cheng S.J."/>
            <person name="Richter R.A."/>
            <person name="Bruno V.M."/>
            <person name="Liu G."/>
            <person name="Beyhan S."/>
            <person name="Sundermann A.J."/>
            <person name="Mounaud S."/>
            <person name="Pasculle A.W."/>
            <person name="Nierman W.C."/>
            <person name="Driscoll E."/>
            <person name="Cumbie R."/>
            <person name="Clancy C.J."/>
            <person name="Dupont C.L."/>
        </authorList>
    </citation>
    <scope>NUCLEOTIDE SEQUENCE [LARGE SCALE GENOMIC DNA]</scope>
    <source>
        <strain evidence="2 3">GL24</strain>
    </source>
</reference>
<feature type="compositionally biased region" description="Polar residues" evidence="1">
    <location>
        <begin position="14"/>
        <end position="28"/>
    </location>
</feature>
<proteinExistence type="predicted"/>
<comment type="caution">
    <text evidence="2">The sequence shown here is derived from an EMBL/GenBank/DDBJ whole genome shotgun (WGS) entry which is preliminary data.</text>
</comment>
<protein>
    <submittedName>
        <fullName evidence="2">Uncharacterized protein</fullName>
    </submittedName>
</protein>
<keyword evidence="3" id="KW-1185">Reference proteome</keyword>
<name>A0A9P6XMH7_9FUNG</name>
<gene>
    <name evidence="2" type="ORF">G6F50_018420</name>
</gene>
<feature type="region of interest" description="Disordered" evidence="1">
    <location>
        <begin position="1"/>
        <end position="31"/>
    </location>
</feature>
<dbReference type="EMBL" id="JAANIU010017949">
    <property type="protein sequence ID" value="KAG1525973.1"/>
    <property type="molecule type" value="Genomic_DNA"/>
</dbReference>
<accession>A0A9P6XMH7</accession>
<organism evidence="2 3">
    <name type="scientific">Rhizopus delemar</name>
    <dbReference type="NCBI Taxonomy" id="936053"/>
    <lineage>
        <taxon>Eukaryota</taxon>
        <taxon>Fungi</taxon>
        <taxon>Fungi incertae sedis</taxon>
        <taxon>Mucoromycota</taxon>
        <taxon>Mucoromycotina</taxon>
        <taxon>Mucoromycetes</taxon>
        <taxon>Mucorales</taxon>
        <taxon>Mucorineae</taxon>
        <taxon>Rhizopodaceae</taxon>
        <taxon>Rhizopus</taxon>
    </lineage>
</organism>
<sequence>MVHSRLRGPVPSVSAPSTVRTGKDLNSGQVGGPLVRRCQEIFRLRQLGSSGLALRTRQGAYPQRCIEADTPTRSRFGAWQG</sequence>
<dbReference type="AlphaFoldDB" id="A0A9P6XMH7"/>
<evidence type="ECO:0000256" key="1">
    <source>
        <dbReference type="SAM" id="MobiDB-lite"/>
    </source>
</evidence>
<evidence type="ECO:0000313" key="2">
    <source>
        <dbReference type="EMBL" id="KAG1525973.1"/>
    </source>
</evidence>